<evidence type="ECO:0000313" key="1">
    <source>
        <dbReference type="EMBL" id="KAH7976413.1"/>
    </source>
</evidence>
<evidence type="ECO:0000313" key="2">
    <source>
        <dbReference type="Proteomes" id="UP000821837"/>
    </source>
</evidence>
<gene>
    <name evidence="1" type="ORF">HPB52_013548</name>
</gene>
<dbReference type="AlphaFoldDB" id="A0A9D4QF28"/>
<comment type="caution">
    <text evidence="1">The sequence shown here is derived from an EMBL/GenBank/DDBJ whole genome shotgun (WGS) entry which is preliminary data.</text>
</comment>
<dbReference type="Proteomes" id="UP000821837">
    <property type="component" value="Chromosome 10"/>
</dbReference>
<sequence length="114" mass="13534">MVRSSILWDPYCLAYLNWEDIEALMLREKEPPRRRGLCDLQEYLGRHYPVVLSVSNKVLYHIEKNFGCLLSNMTIHLWLKHSDLEAMGELDGPYPGRRHDAGILRDRQFYEKLE</sequence>
<keyword evidence="2" id="KW-1185">Reference proteome</keyword>
<proteinExistence type="predicted"/>
<organism evidence="1 2">
    <name type="scientific">Rhipicephalus sanguineus</name>
    <name type="common">Brown dog tick</name>
    <name type="synonym">Ixodes sanguineus</name>
    <dbReference type="NCBI Taxonomy" id="34632"/>
    <lineage>
        <taxon>Eukaryota</taxon>
        <taxon>Metazoa</taxon>
        <taxon>Ecdysozoa</taxon>
        <taxon>Arthropoda</taxon>
        <taxon>Chelicerata</taxon>
        <taxon>Arachnida</taxon>
        <taxon>Acari</taxon>
        <taxon>Parasitiformes</taxon>
        <taxon>Ixodida</taxon>
        <taxon>Ixodoidea</taxon>
        <taxon>Ixodidae</taxon>
        <taxon>Rhipicephalinae</taxon>
        <taxon>Rhipicephalus</taxon>
        <taxon>Rhipicephalus</taxon>
    </lineage>
</organism>
<reference evidence="1" key="1">
    <citation type="journal article" date="2020" name="Cell">
        <title>Large-Scale Comparative Analyses of Tick Genomes Elucidate Their Genetic Diversity and Vector Capacities.</title>
        <authorList>
            <consortium name="Tick Genome and Microbiome Consortium (TIGMIC)"/>
            <person name="Jia N."/>
            <person name="Wang J."/>
            <person name="Shi W."/>
            <person name="Du L."/>
            <person name="Sun Y."/>
            <person name="Zhan W."/>
            <person name="Jiang J.F."/>
            <person name="Wang Q."/>
            <person name="Zhang B."/>
            <person name="Ji P."/>
            <person name="Bell-Sakyi L."/>
            <person name="Cui X.M."/>
            <person name="Yuan T.T."/>
            <person name="Jiang B.G."/>
            <person name="Yang W.F."/>
            <person name="Lam T.T."/>
            <person name="Chang Q.C."/>
            <person name="Ding S.J."/>
            <person name="Wang X.J."/>
            <person name="Zhu J.G."/>
            <person name="Ruan X.D."/>
            <person name="Zhao L."/>
            <person name="Wei J.T."/>
            <person name="Ye R.Z."/>
            <person name="Que T.C."/>
            <person name="Du C.H."/>
            <person name="Zhou Y.H."/>
            <person name="Cheng J.X."/>
            <person name="Dai P.F."/>
            <person name="Guo W.B."/>
            <person name="Han X.H."/>
            <person name="Huang E.J."/>
            <person name="Li L.F."/>
            <person name="Wei W."/>
            <person name="Gao Y.C."/>
            <person name="Liu J.Z."/>
            <person name="Shao H.Z."/>
            <person name="Wang X."/>
            <person name="Wang C.C."/>
            <person name="Yang T.C."/>
            <person name="Huo Q.B."/>
            <person name="Li W."/>
            <person name="Chen H.Y."/>
            <person name="Chen S.E."/>
            <person name="Zhou L.G."/>
            <person name="Ni X.B."/>
            <person name="Tian J.H."/>
            <person name="Sheng Y."/>
            <person name="Liu T."/>
            <person name="Pan Y.S."/>
            <person name="Xia L.Y."/>
            <person name="Li J."/>
            <person name="Zhao F."/>
            <person name="Cao W.C."/>
        </authorList>
    </citation>
    <scope>NUCLEOTIDE SEQUENCE</scope>
    <source>
        <strain evidence="1">Rsan-2018</strain>
    </source>
</reference>
<reference evidence="1" key="2">
    <citation type="submission" date="2021-09" db="EMBL/GenBank/DDBJ databases">
        <authorList>
            <person name="Jia N."/>
            <person name="Wang J."/>
            <person name="Shi W."/>
            <person name="Du L."/>
            <person name="Sun Y."/>
            <person name="Zhan W."/>
            <person name="Jiang J."/>
            <person name="Wang Q."/>
            <person name="Zhang B."/>
            <person name="Ji P."/>
            <person name="Sakyi L.B."/>
            <person name="Cui X."/>
            <person name="Yuan T."/>
            <person name="Jiang B."/>
            <person name="Yang W."/>
            <person name="Lam T.T.-Y."/>
            <person name="Chang Q."/>
            <person name="Ding S."/>
            <person name="Wang X."/>
            <person name="Zhu J."/>
            <person name="Ruan X."/>
            <person name="Zhao L."/>
            <person name="Wei J."/>
            <person name="Que T."/>
            <person name="Du C."/>
            <person name="Cheng J."/>
            <person name="Dai P."/>
            <person name="Han X."/>
            <person name="Huang E."/>
            <person name="Gao Y."/>
            <person name="Liu J."/>
            <person name="Shao H."/>
            <person name="Ye R."/>
            <person name="Li L."/>
            <person name="Wei W."/>
            <person name="Wang X."/>
            <person name="Wang C."/>
            <person name="Huo Q."/>
            <person name="Li W."/>
            <person name="Guo W."/>
            <person name="Chen H."/>
            <person name="Chen S."/>
            <person name="Zhou L."/>
            <person name="Zhou L."/>
            <person name="Ni X."/>
            <person name="Tian J."/>
            <person name="Zhou Y."/>
            <person name="Sheng Y."/>
            <person name="Liu T."/>
            <person name="Pan Y."/>
            <person name="Xia L."/>
            <person name="Li J."/>
            <person name="Zhao F."/>
            <person name="Cao W."/>
        </authorList>
    </citation>
    <scope>NUCLEOTIDE SEQUENCE</scope>
    <source>
        <strain evidence="1">Rsan-2018</strain>
        <tissue evidence="1">Larvae</tissue>
    </source>
</reference>
<name>A0A9D4QF28_RHISA</name>
<dbReference type="EMBL" id="JABSTV010001246">
    <property type="protein sequence ID" value="KAH7976413.1"/>
    <property type="molecule type" value="Genomic_DNA"/>
</dbReference>
<protein>
    <submittedName>
        <fullName evidence="1">Uncharacterized protein</fullName>
    </submittedName>
</protein>
<accession>A0A9D4QF28</accession>